<comment type="caution">
    <text evidence="1">The sequence shown here is derived from an EMBL/GenBank/DDBJ whole genome shotgun (WGS) entry which is preliminary data.</text>
</comment>
<dbReference type="EMBL" id="BONC01000014">
    <property type="protein sequence ID" value="GIF56445.1"/>
    <property type="molecule type" value="Genomic_DNA"/>
</dbReference>
<dbReference type="Proteomes" id="UP000624325">
    <property type="component" value="Unassembled WGS sequence"/>
</dbReference>
<name>A0ABQ4C100_9ACTN</name>
<reference evidence="1 2" key="1">
    <citation type="submission" date="2021-01" db="EMBL/GenBank/DDBJ databases">
        <title>Whole genome shotgun sequence of Asanoa iriomotensis NBRC 100142.</title>
        <authorList>
            <person name="Komaki H."/>
            <person name="Tamura T."/>
        </authorList>
    </citation>
    <scope>NUCLEOTIDE SEQUENCE [LARGE SCALE GENOMIC DNA]</scope>
    <source>
        <strain evidence="1 2">NBRC 100142</strain>
    </source>
</reference>
<evidence type="ECO:0000313" key="2">
    <source>
        <dbReference type="Proteomes" id="UP000624325"/>
    </source>
</evidence>
<gene>
    <name evidence="1" type="ORF">Air01nite_25400</name>
</gene>
<proteinExistence type="predicted"/>
<accession>A0ABQ4C100</accession>
<dbReference type="RefSeq" id="WP_203702223.1">
    <property type="nucleotide sequence ID" value="NZ_BAAALU010000006.1"/>
</dbReference>
<organism evidence="1 2">
    <name type="scientific">Asanoa iriomotensis</name>
    <dbReference type="NCBI Taxonomy" id="234613"/>
    <lineage>
        <taxon>Bacteria</taxon>
        <taxon>Bacillati</taxon>
        <taxon>Actinomycetota</taxon>
        <taxon>Actinomycetes</taxon>
        <taxon>Micromonosporales</taxon>
        <taxon>Micromonosporaceae</taxon>
        <taxon>Asanoa</taxon>
    </lineage>
</organism>
<protein>
    <submittedName>
        <fullName evidence="1">Uncharacterized protein</fullName>
    </submittedName>
</protein>
<evidence type="ECO:0000313" key="1">
    <source>
        <dbReference type="EMBL" id="GIF56445.1"/>
    </source>
</evidence>
<sequence length="259" mass="28038">MADLDGKPGDELVTTLKCENDGSVHPTQLLALKVAGDGSLSPLGFVLDQNVTAPFTSETVAVDNGVVRVTVFGPYQSDGNPPCDRQVRGYAYLDGAFRQVDGPTEFTKPPTNFREIDFRNAGFNMGRSNPDQTNLYCVKTVDGVGEADLLNDYKDATKDRTRYSVSVGPVSFVDTEAFAILTLRSPSGEVSQTLQRFYQDGDYPLGEEVLRSGTEGVVSIDRAKARGAVVTVTVTTAGGTRDWTYRKSATSQLWERVGS</sequence>
<keyword evidence="2" id="KW-1185">Reference proteome</keyword>